<protein>
    <submittedName>
        <fullName evidence="6">Fungal-specific transcription factor domain-containing protein</fullName>
    </submittedName>
</protein>
<keyword evidence="3" id="KW-0175">Coiled coil</keyword>
<evidence type="ECO:0000256" key="3">
    <source>
        <dbReference type="SAM" id="Coils"/>
    </source>
</evidence>
<sequence length="568" mass="63948">MSGPQSSAAARDPRQPPSRRRPPPRLRTKTGCLTCRKRRKKCDEHKPCCHTCERLALNCCWEDPLLPVRDRRLSCPPATPSAQPSAPSTPSTPSGDVPGCPDDPCIVQTSSPAGHPPAAFPSDSWAVVPIRSPSPPKLLSGLSPFSSAHDESLFVFFNSHVLPSLARRHVDPVYQDQTTLCCIAYTCPWVMNALLSLSSHHLSWLRTRNGDPAVPYYAKAVRDLRRNMTSMSANDDSLLVAITFLGLYEELRSDEFSDAMVHFKTSSRILRTRMSDLVKSCATSSQMVFLRMHAESAMYHLSTRAMFLEQLPTEREWAQLQLYLQMRPAPGAAEWSESPLLGSIPRLFTLILETTRLSRTVPLNEALMKKAQNCFDEIQKARIRLEHLKAKALAEQSDHEPTLELEIDCIPRLYILALEIFLLKIMGPLTTRSNSPEVQTRVEEAHTLFFTAPFQEVHDHMRPGPNPAYPFTESNCWPLMIFGCASVRQEHIATLKSIFLNLWRVRYSGYVRKVIRVVQAGFNANAKHHKGKKVSSRYVNARLEAEGTGLDGLDMLIQKRPLNWANFS</sequence>
<comment type="caution">
    <text evidence="6">The sequence shown here is derived from an EMBL/GenBank/DDBJ whole genome shotgun (WGS) entry which is preliminary data.</text>
</comment>
<feature type="compositionally biased region" description="Basic residues" evidence="4">
    <location>
        <begin position="17"/>
        <end position="28"/>
    </location>
</feature>
<keyword evidence="2" id="KW-0539">Nucleus</keyword>
<accession>A0ABQ8GB19</accession>
<evidence type="ECO:0000313" key="6">
    <source>
        <dbReference type="EMBL" id="KAH7050294.1"/>
    </source>
</evidence>
<proteinExistence type="predicted"/>
<organism evidence="6 7">
    <name type="scientific">Macrophomina phaseolina</name>
    <dbReference type="NCBI Taxonomy" id="35725"/>
    <lineage>
        <taxon>Eukaryota</taxon>
        <taxon>Fungi</taxon>
        <taxon>Dikarya</taxon>
        <taxon>Ascomycota</taxon>
        <taxon>Pezizomycotina</taxon>
        <taxon>Dothideomycetes</taxon>
        <taxon>Dothideomycetes incertae sedis</taxon>
        <taxon>Botryosphaeriales</taxon>
        <taxon>Botryosphaeriaceae</taxon>
        <taxon>Macrophomina</taxon>
    </lineage>
</organism>
<dbReference type="Pfam" id="PF00172">
    <property type="entry name" value="Zn_clus"/>
    <property type="match status" value="1"/>
</dbReference>
<dbReference type="InterPro" id="IPR021858">
    <property type="entry name" value="Fun_TF"/>
</dbReference>
<evidence type="ECO:0000256" key="4">
    <source>
        <dbReference type="SAM" id="MobiDB-lite"/>
    </source>
</evidence>
<feature type="domain" description="Zn(2)-C6 fungal-type" evidence="5">
    <location>
        <begin position="31"/>
        <end position="61"/>
    </location>
</feature>
<feature type="compositionally biased region" description="Low complexity" evidence="4">
    <location>
        <begin position="1"/>
        <end position="10"/>
    </location>
</feature>
<feature type="coiled-coil region" evidence="3">
    <location>
        <begin position="371"/>
        <end position="398"/>
    </location>
</feature>
<feature type="region of interest" description="Disordered" evidence="4">
    <location>
        <begin position="75"/>
        <end position="99"/>
    </location>
</feature>
<dbReference type="InterPro" id="IPR001138">
    <property type="entry name" value="Zn2Cys6_DnaBD"/>
</dbReference>
<dbReference type="InterPro" id="IPR036864">
    <property type="entry name" value="Zn2-C6_fun-type_DNA-bd_sf"/>
</dbReference>
<dbReference type="PANTHER" id="PTHR37534">
    <property type="entry name" value="TRANSCRIPTIONAL ACTIVATOR PROTEIN UGA3"/>
    <property type="match status" value="1"/>
</dbReference>
<dbReference type="Pfam" id="PF11951">
    <property type="entry name" value="Fungal_trans_2"/>
    <property type="match status" value="1"/>
</dbReference>
<feature type="compositionally biased region" description="Low complexity" evidence="4">
    <location>
        <begin position="80"/>
        <end position="94"/>
    </location>
</feature>
<name>A0ABQ8GB19_9PEZI</name>
<evidence type="ECO:0000259" key="5">
    <source>
        <dbReference type="PROSITE" id="PS50048"/>
    </source>
</evidence>
<dbReference type="PROSITE" id="PS00463">
    <property type="entry name" value="ZN2_CY6_FUNGAL_1"/>
    <property type="match status" value="1"/>
</dbReference>
<dbReference type="Gene3D" id="4.10.240.10">
    <property type="entry name" value="Zn(2)-C6 fungal-type DNA-binding domain"/>
    <property type="match status" value="1"/>
</dbReference>
<dbReference type="SMART" id="SM00066">
    <property type="entry name" value="GAL4"/>
    <property type="match status" value="1"/>
</dbReference>
<comment type="subcellular location">
    <subcellularLocation>
        <location evidence="1">Nucleus</location>
    </subcellularLocation>
</comment>
<dbReference type="PROSITE" id="PS50048">
    <property type="entry name" value="ZN2_CY6_FUNGAL_2"/>
    <property type="match status" value="1"/>
</dbReference>
<gene>
    <name evidence="6" type="ORF">B0J12DRAFT_93148</name>
</gene>
<keyword evidence="7" id="KW-1185">Reference proteome</keyword>
<reference evidence="6 7" key="1">
    <citation type="journal article" date="2021" name="Nat. Commun.">
        <title>Genetic determinants of endophytism in the Arabidopsis root mycobiome.</title>
        <authorList>
            <person name="Mesny F."/>
            <person name="Miyauchi S."/>
            <person name="Thiergart T."/>
            <person name="Pickel B."/>
            <person name="Atanasova L."/>
            <person name="Karlsson M."/>
            <person name="Huettel B."/>
            <person name="Barry K.W."/>
            <person name="Haridas S."/>
            <person name="Chen C."/>
            <person name="Bauer D."/>
            <person name="Andreopoulos W."/>
            <person name="Pangilinan J."/>
            <person name="LaButti K."/>
            <person name="Riley R."/>
            <person name="Lipzen A."/>
            <person name="Clum A."/>
            <person name="Drula E."/>
            <person name="Henrissat B."/>
            <person name="Kohler A."/>
            <person name="Grigoriev I.V."/>
            <person name="Martin F.M."/>
            <person name="Hacquard S."/>
        </authorList>
    </citation>
    <scope>NUCLEOTIDE SEQUENCE [LARGE SCALE GENOMIC DNA]</scope>
    <source>
        <strain evidence="6 7">MPI-SDFR-AT-0080</strain>
    </source>
</reference>
<feature type="region of interest" description="Disordered" evidence="4">
    <location>
        <begin position="1"/>
        <end position="29"/>
    </location>
</feature>
<dbReference type="SUPFAM" id="SSF57701">
    <property type="entry name" value="Zn2/Cys6 DNA-binding domain"/>
    <property type="match status" value="1"/>
</dbReference>
<evidence type="ECO:0000256" key="1">
    <source>
        <dbReference type="ARBA" id="ARBA00004123"/>
    </source>
</evidence>
<dbReference type="PANTHER" id="PTHR37534:SF46">
    <property type="entry name" value="ZN(II)2CYS6 TRANSCRIPTION FACTOR (EUROFUNG)"/>
    <property type="match status" value="1"/>
</dbReference>
<dbReference type="EMBL" id="JAGTJR010000013">
    <property type="protein sequence ID" value="KAH7050294.1"/>
    <property type="molecule type" value="Genomic_DNA"/>
</dbReference>
<evidence type="ECO:0000313" key="7">
    <source>
        <dbReference type="Proteomes" id="UP000774617"/>
    </source>
</evidence>
<dbReference type="Proteomes" id="UP000774617">
    <property type="component" value="Unassembled WGS sequence"/>
</dbReference>
<evidence type="ECO:0000256" key="2">
    <source>
        <dbReference type="ARBA" id="ARBA00023242"/>
    </source>
</evidence>
<dbReference type="CDD" id="cd00067">
    <property type="entry name" value="GAL4"/>
    <property type="match status" value="1"/>
</dbReference>